<evidence type="ECO:0000256" key="9">
    <source>
        <dbReference type="ARBA" id="ARBA00023295"/>
    </source>
</evidence>
<dbReference type="GO" id="GO:0005576">
    <property type="term" value="C:extracellular region"/>
    <property type="evidence" value="ECO:0007669"/>
    <property type="project" value="UniProtKB-SubCell"/>
</dbReference>
<dbReference type="CDD" id="cd06412">
    <property type="entry name" value="GH25_CH-type"/>
    <property type="match status" value="1"/>
</dbReference>
<dbReference type="PANTHER" id="PTHR34135">
    <property type="entry name" value="LYSOZYME"/>
    <property type="match status" value="1"/>
</dbReference>
<evidence type="ECO:0000256" key="7">
    <source>
        <dbReference type="ARBA" id="ARBA00022801"/>
    </source>
</evidence>
<comment type="similarity">
    <text evidence="3 11">Belongs to the glycosyl hydrolase 25 family.</text>
</comment>
<dbReference type="GO" id="GO:0016052">
    <property type="term" value="P:carbohydrate catabolic process"/>
    <property type="evidence" value="ECO:0007669"/>
    <property type="project" value="TreeGrafter"/>
</dbReference>
<proteinExistence type="inferred from homology"/>
<keyword evidence="9 11" id="KW-0326">Glycosidase</keyword>
<accession>A0A7S6G7K0</accession>
<organism evidence="13">
    <name type="scientific">Mucoromycotina sp</name>
    <dbReference type="NCBI Taxonomy" id="1873229"/>
    <lineage>
        <taxon>Eukaryota</taxon>
        <taxon>Fungi</taxon>
        <taxon>Fungi incertae sedis</taxon>
        <taxon>Mucoromycota</taxon>
        <taxon>Mucoromycotina</taxon>
    </lineage>
</organism>
<comment type="subcellular location">
    <subcellularLocation>
        <location evidence="2">Secreted</location>
    </subcellularLocation>
</comment>
<keyword evidence="5" id="KW-0929">Antimicrobial</keyword>
<dbReference type="SMART" id="SM00641">
    <property type="entry name" value="Glyco_25"/>
    <property type="match status" value="1"/>
</dbReference>
<evidence type="ECO:0000256" key="1">
    <source>
        <dbReference type="ARBA" id="ARBA00000632"/>
    </source>
</evidence>
<feature type="signal peptide" evidence="12">
    <location>
        <begin position="1"/>
        <end position="19"/>
    </location>
</feature>
<evidence type="ECO:0000256" key="10">
    <source>
        <dbReference type="ARBA" id="ARBA00055588"/>
    </source>
</evidence>
<dbReference type="PROSITE" id="PS00953">
    <property type="entry name" value="GLYCOSYL_HYDROL_F25_1"/>
    <property type="match status" value="1"/>
</dbReference>
<dbReference type="InterPro" id="IPR018077">
    <property type="entry name" value="Glyco_hydro_fam25_subgr"/>
</dbReference>
<dbReference type="EMBL" id="MN603148">
    <property type="protein sequence ID" value="QNJ46253.1"/>
    <property type="molecule type" value="Genomic_DNA"/>
</dbReference>
<evidence type="ECO:0000256" key="6">
    <source>
        <dbReference type="ARBA" id="ARBA00022638"/>
    </source>
</evidence>
<dbReference type="GO" id="GO:0016998">
    <property type="term" value="P:cell wall macromolecule catabolic process"/>
    <property type="evidence" value="ECO:0007669"/>
    <property type="project" value="InterPro"/>
</dbReference>
<dbReference type="Gene3D" id="3.20.20.80">
    <property type="entry name" value="Glycosidases"/>
    <property type="match status" value="1"/>
</dbReference>
<keyword evidence="6" id="KW-0081">Bacteriolytic enzyme</keyword>
<evidence type="ECO:0000256" key="4">
    <source>
        <dbReference type="ARBA" id="ARBA00022525"/>
    </source>
</evidence>
<evidence type="ECO:0000256" key="5">
    <source>
        <dbReference type="ARBA" id="ARBA00022529"/>
    </source>
</evidence>
<evidence type="ECO:0000256" key="2">
    <source>
        <dbReference type="ARBA" id="ARBA00004613"/>
    </source>
</evidence>
<dbReference type="EC" id="3.2.1.17" evidence="11"/>
<dbReference type="GO" id="GO:0042742">
    <property type="term" value="P:defense response to bacterium"/>
    <property type="evidence" value="ECO:0007669"/>
    <property type="project" value="UniProtKB-KW"/>
</dbReference>
<feature type="chain" id="PRO_5030952423" description="Lysozyme" evidence="12">
    <location>
        <begin position="20"/>
        <end position="227"/>
    </location>
</feature>
<comment type="function">
    <text evidence="10">This enzyme has both lysozyme (acetylmuramidase) and diacetylmuramidase activities.</text>
</comment>
<evidence type="ECO:0000313" key="13">
    <source>
        <dbReference type="EMBL" id="QNJ46253.1"/>
    </source>
</evidence>
<reference evidence="13" key="1">
    <citation type="submission" date="2019-10" db="EMBL/GenBank/DDBJ databases">
        <title>Fungal GH25 muramidases: characterisation of new family members with commercial application.</title>
        <authorList>
            <person name="Moroz O.V."/>
            <person name="Blagova E."/>
            <person name="Taylor E."/>
            <person name="Turkenburg J.P."/>
            <person name="Skov L.K."/>
            <person name="Gippert G.P."/>
            <person name="Schnorr K.M."/>
            <person name="Ming L."/>
            <person name="Ye L."/>
            <person name="Klausen M."/>
            <person name="Cohn M.T."/>
            <person name="Schmidt E.G.W."/>
            <person name="Nymand-Grarup S."/>
            <person name="Davies G.J."/>
            <person name="Wilson K.S."/>
        </authorList>
    </citation>
    <scope>NUCLEOTIDE SEQUENCE</scope>
</reference>
<dbReference type="Pfam" id="PF01183">
    <property type="entry name" value="Glyco_hydro_25"/>
    <property type="match status" value="1"/>
</dbReference>
<dbReference type="GO" id="GO:0009253">
    <property type="term" value="P:peptidoglycan catabolic process"/>
    <property type="evidence" value="ECO:0007669"/>
    <property type="project" value="InterPro"/>
</dbReference>
<keyword evidence="8" id="KW-1015">Disulfide bond</keyword>
<dbReference type="AlphaFoldDB" id="A0A7S6G7K0"/>
<dbReference type="InterPro" id="IPR002053">
    <property type="entry name" value="Glyco_hydro_25"/>
</dbReference>
<keyword evidence="12" id="KW-0732">Signal</keyword>
<keyword evidence="4" id="KW-0964">Secreted</keyword>
<dbReference type="GO" id="GO:0003796">
    <property type="term" value="F:lysozyme activity"/>
    <property type="evidence" value="ECO:0007669"/>
    <property type="project" value="UniProtKB-EC"/>
</dbReference>
<evidence type="ECO:0000256" key="11">
    <source>
        <dbReference type="RuleBase" id="RU361176"/>
    </source>
</evidence>
<dbReference type="SUPFAM" id="SSF51445">
    <property type="entry name" value="(Trans)glycosidases"/>
    <property type="match status" value="1"/>
</dbReference>
<sequence length="227" mass="24268">MKAIVTALALSLLWAGAHATLPGLDVSSYQGNVNWGTVASQGAKFAYVKATEGTTYTNPYFASQYDGSYNAGLIRGAYHFAHPDSSSGATQANYFLAHGGGWSADGKTLPGALDIEYNPNGAECYGLSQLAMISWIQDFSNTYHSHTGRYPVIYTTTDWWTTCTGNSAAFGTNNPLWIARYSSSVGTLPAGWGYESFWQKASSGTFPGDQDIWNGDAAGLSRFATGK</sequence>
<keyword evidence="7 11" id="KW-0378">Hydrolase</keyword>
<name>A0A7S6G7K0_9FUNG</name>
<protein>
    <recommendedName>
        <fullName evidence="11">Lysozyme</fullName>
        <ecNumber evidence="11">3.2.1.17</ecNumber>
    </recommendedName>
</protein>
<dbReference type="InterPro" id="IPR008270">
    <property type="entry name" value="Glyco_hydro_25_AS"/>
</dbReference>
<dbReference type="FunFam" id="3.20.20.80:FF:000060">
    <property type="entry name" value="Lysozyme M1"/>
    <property type="match status" value="1"/>
</dbReference>
<evidence type="ECO:0000256" key="3">
    <source>
        <dbReference type="ARBA" id="ARBA00010646"/>
    </source>
</evidence>
<comment type="catalytic activity">
    <reaction evidence="1 11">
        <text>Hydrolysis of (1-&gt;4)-beta-linkages between N-acetylmuramic acid and N-acetyl-D-glucosamine residues in a peptidoglycan and between N-acetyl-D-glucosamine residues in chitodextrins.</text>
        <dbReference type="EC" id="3.2.1.17"/>
    </reaction>
</comment>
<evidence type="ECO:0000256" key="8">
    <source>
        <dbReference type="ARBA" id="ARBA00023157"/>
    </source>
</evidence>
<dbReference type="PANTHER" id="PTHR34135:SF2">
    <property type="entry name" value="LYSOZYME"/>
    <property type="match status" value="1"/>
</dbReference>
<evidence type="ECO:0000256" key="12">
    <source>
        <dbReference type="SAM" id="SignalP"/>
    </source>
</evidence>
<dbReference type="GO" id="GO:0031640">
    <property type="term" value="P:killing of cells of another organism"/>
    <property type="evidence" value="ECO:0007669"/>
    <property type="project" value="UniProtKB-KW"/>
</dbReference>
<dbReference type="InterPro" id="IPR017853">
    <property type="entry name" value="GH"/>
</dbReference>
<dbReference type="PROSITE" id="PS51904">
    <property type="entry name" value="GLYCOSYL_HYDROL_F25_2"/>
    <property type="match status" value="1"/>
</dbReference>